<protein>
    <submittedName>
        <fullName evidence="1">Uncharacterized protein</fullName>
    </submittedName>
</protein>
<evidence type="ECO:0000313" key="1">
    <source>
        <dbReference type="EMBL" id="KAG5629461.1"/>
    </source>
</evidence>
<comment type="caution">
    <text evidence="1">The sequence shown here is derived from an EMBL/GenBank/DDBJ whole genome shotgun (WGS) entry which is preliminary data.</text>
</comment>
<proteinExistence type="predicted"/>
<reference evidence="1 2" key="1">
    <citation type="submission" date="2020-09" db="EMBL/GenBank/DDBJ databases">
        <title>De no assembly of potato wild relative species, Solanum commersonii.</title>
        <authorList>
            <person name="Cho K."/>
        </authorList>
    </citation>
    <scope>NUCLEOTIDE SEQUENCE [LARGE SCALE GENOMIC DNA]</scope>
    <source>
        <strain evidence="1">LZ3.2</strain>
        <tissue evidence="1">Leaf</tissue>
    </source>
</reference>
<dbReference type="AlphaFoldDB" id="A0A9J6AXY0"/>
<gene>
    <name evidence="1" type="ORF">H5410_001178</name>
</gene>
<sequence length="96" mass="10733">MIVEDQIQIGSGACTMVAFWNQRLQYILSEAPINRNHFDMTTPTLFGLDALLPCKITHRSTINGGFLHASCNGAKMKRKMFDICARRPIGLTYASI</sequence>
<dbReference type="Proteomes" id="UP000824120">
    <property type="component" value="Chromosome 1"/>
</dbReference>
<dbReference type="EMBL" id="JACXVP010000001">
    <property type="protein sequence ID" value="KAG5629461.1"/>
    <property type="molecule type" value="Genomic_DNA"/>
</dbReference>
<keyword evidence="2" id="KW-1185">Reference proteome</keyword>
<name>A0A9J6AXY0_SOLCO</name>
<accession>A0A9J6AXY0</accession>
<organism evidence="1 2">
    <name type="scientific">Solanum commersonii</name>
    <name type="common">Commerson's wild potato</name>
    <name type="synonym">Commerson's nightshade</name>
    <dbReference type="NCBI Taxonomy" id="4109"/>
    <lineage>
        <taxon>Eukaryota</taxon>
        <taxon>Viridiplantae</taxon>
        <taxon>Streptophyta</taxon>
        <taxon>Embryophyta</taxon>
        <taxon>Tracheophyta</taxon>
        <taxon>Spermatophyta</taxon>
        <taxon>Magnoliopsida</taxon>
        <taxon>eudicotyledons</taxon>
        <taxon>Gunneridae</taxon>
        <taxon>Pentapetalae</taxon>
        <taxon>asterids</taxon>
        <taxon>lamiids</taxon>
        <taxon>Solanales</taxon>
        <taxon>Solanaceae</taxon>
        <taxon>Solanoideae</taxon>
        <taxon>Solaneae</taxon>
        <taxon>Solanum</taxon>
    </lineage>
</organism>
<evidence type="ECO:0000313" key="2">
    <source>
        <dbReference type="Proteomes" id="UP000824120"/>
    </source>
</evidence>